<dbReference type="Proteomes" id="UP001556367">
    <property type="component" value="Unassembled WGS sequence"/>
</dbReference>
<comment type="caution">
    <text evidence="2">The sequence shown here is derived from an EMBL/GenBank/DDBJ whole genome shotgun (WGS) entry which is preliminary data.</text>
</comment>
<feature type="transmembrane region" description="Helical" evidence="1">
    <location>
        <begin position="166"/>
        <end position="186"/>
    </location>
</feature>
<evidence type="ECO:0000313" key="3">
    <source>
        <dbReference type="Proteomes" id="UP001556367"/>
    </source>
</evidence>
<feature type="transmembrane region" description="Helical" evidence="1">
    <location>
        <begin position="206"/>
        <end position="229"/>
    </location>
</feature>
<reference evidence="3" key="1">
    <citation type="submission" date="2024-06" db="EMBL/GenBank/DDBJ databases">
        <title>Multi-omics analyses provide insights into the biosynthesis of the anticancer antibiotic pleurotin in Hohenbuehelia grisea.</title>
        <authorList>
            <person name="Weaver J.A."/>
            <person name="Alberti F."/>
        </authorList>
    </citation>
    <scope>NUCLEOTIDE SEQUENCE [LARGE SCALE GENOMIC DNA]</scope>
    <source>
        <strain evidence="3">T-177</strain>
    </source>
</reference>
<keyword evidence="1" id="KW-1133">Transmembrane helix</keyword>
<keyword evidence="1" id="KW-0472">Membrane</keyword>
<sequence length="363" mass="39834">MTAIDHAILNPMEPLAYLPAKVASQIQLSRHVYSATIGARRNNVPGIWTKSDTRRQAYLWDSLVNLESDYLLLFKLKIRGPTAVYYLSRSIHHIAPNVRGLDDSANRTFTFSYILTNFVHLAVPVKDCSAIIHSIGALYVLSTCSTAMLFLIRVTAVWHESKLAKTIFYGLWASILGCSIAVPIGITSRHIGPTQQCIDTAFSPSTVAGTIMMLVNDSAIFLAISFRVLNYAVVDDGLAIRARAFFGGGRISRLARALLQGGQQYYLVAVLFNVLTLILFYAPGLPPVWHGMMGVPSLAITNAMACIVFRKIKLDALDRDGVTLPLIPLAFVDIEATQASCSSVKPTDPRIVNTEMLTTKQTM</sequence>
<feature type="transmembrane region" description="Helical" evidence="1">
    <location>
        <begin position="288"/>
        <end position="309"/>
    </location>
</feature>
<keyword evidence="1" id="KW-0812">Transmembrane</keyword>
<evidence type="ECO:0000313" key="2">
    <source>
        <dbReference type="EMBL" id="KAL0958090.1"/>
    </source>
</evidence>
<protein>
    <submittedName>
        <fullName evidence="2">Uncharacterized protein</fullName>
    </submittedName>
</protein>
<keyword evidence="3" id="KW-1185">Reference proteome</keyword>
<feature type="transmembrane region" description="Helical" evidence="1">
    <location>
        <begin position="265"/>
        <end position="282"/>
    </location>
</feature>
<gene>
    <name evidence="2" type="ORF">HGRIS_000263</name>
</gene>
<feature type="transmembrane region" description="Helical" evidence="1">
    <location>
        <begin position="130"/>
        <end position="154"/>
    </location>
</feature>
<proteinExistence type="predicted"/>
<organism evidence="2 3">
    <name type="scientific">Hohenbuehelia grisea</name>
    <dbReference type="NCBI Taxonomy" id="104357"/>
    <lineage>
        <taxon>Eukaryota</taxon>
        <taxon>Fungi</taxon>
        <taxon>Dikarya</taxon>
        <taxon>Basidiomycota</taxon>
        <taxon>Agaricomycotina</taxon>
        <taxon>Agaricomycetes</taxon>
        <taxon>Agaricomycetidae</taxon>
        <taxon>Agaricales</taxon>
        <taxon>Pleurotineae</taxon>
        <taxon>Pleurotaceae</taxon>
        <taxon>Hohenbuehelia</taxon>
    </lineage>
</organism>
<dbReference type="EMBL" id="JASNQZ010000004">
    <property type="protein sequence ID" value="KAL0958090.1"/>
    <property type="molecule type" value="Genomic_DNA"/>
</dbReference>
<evidence type="ECO:0000256" key="1">
    <source>
        <dbReference type="SAM" id="Phobius"/>
    </source>
</evidence>
<name>A0ABR3JSD3_9AGAR</name>
<accession>A0ABR3JSD3</accession>